<dbReference type="Proteomes" id="UP000682266">
    <property type="component" value="Unassembled WGS sequence"/>
</dbReference>
<comment type="caution">
    <text evidence="2">The sequence shown here is derived from an EMBL/GenBank/DDBJ whole genome shotgun (WGS) entry which is preliminary data.</text>
</comment>
<reference evidence="2" key="1">
    <citation type="submission" date="2021-04" db="EMBL/GenBank/DDBJ databases">
        <title>A collection of bacterial strains from the Burkholderia cepacia Research Laboratory and Repository.</title>
        <authorList>
            <person name="Lipuma J."/>
            <person name="Spilker T."/>
        </authorList>
    </citation>
    <scope>NUCLEOTIDE SEQUENCE</scope>
    <source>
        <strain evidence="2">AU36012</strain>
    </source>
</reference>
<name>A0AA41JML7_9BURK</name>
<evidence type="ECO:0000313" key="2">
    <source>
        <dbReference type="EMBL" id="MBR8132700.1"/>
    </source>
</evidence>
<dbReference type="Pfam" id="PF05119">
    <property type="entry name" value="Terminase_4"/>
    <property type="match status" value="1"/>
</dbReference>
<accession>A0AA41JML7</accession>
<evidence type="ECO:0000313" key="3">
    <source>
        <dbReference type="Proteomes" id="UP000682266"/>
    </source>
</evidence>
<proteinExistence type="predicted"/>
<dbReference type="InterPro" id="IPR006448">
    <property type="entry name" value="Phage_term_ssu_P27"/>
</dbReference>
<protein>
    <submittedName>
        <fullName evidence="2">Phage terminase small subunit P27 family</fullName>
    </submittedName>
</protein>
<feature type="region of interest" description="Disordered" evidence="1">
    <location>
        <begin position="126"/>
        <end position="155"/>
    </location>
</feature>
<organism evidence="2 3">
    <name type="scientific">Burkholderia ambifaria</name>
    <dbReference type="NCBI Taxonomy" id="152480"/>
    <lineage>
        <taxon>Bacteria</taxon>
        <taxon>Pseudomonadati</taxon>
        <taxon>Pseudomonadota</taxon>
        <taxon>Betaproteobacteria</taxon>
        <taxon>Burkholderiales</taxon>
        <taxon>Burkholderiaceae</taxon>
        <taxon>Burkholderia</taxon>
        <taxon>Burkholderia cepacia complex</taxon>
    </lineage>
</organism>
<dbReference type="EMBL" id="JAGSVG010000031">
    <property type="protein sequence ID" value="MBR8132700.1"/>
    <property type="molecule type" value="Genomic_DNA"/>
</dbReference>
<gene>
    <name evidence="2" type="ORF">KDW93_27695</name>
</gene>
<sequence>MPQKSNAAKALSGTLRADRLKGIAADQLTVAPPPPDGMSSRAAAEWDRVAPLVVSLGLLSASDLRALELLAETLATEAQLRETLDREGLTIATGTGGSKAHPALRALSDARAQAARLLDAFGLSPRGRQAIDAPPPMPADNPYAAFVKRTRPQGR</sequence>
<dbReference type="RefSeq" id="WP_105786311.1">
    <property type="nucleotide sequence ID" value="NZ_CADERF010000029.1"/>
</dbReference>
<dbReference type="AlphaFoldDB" id="A0AA41JML7"/>
<dbReference type="NCBIfam" id="TIGR01558">
    <property type="entry name" value="sm_term_P27"/>
    <property type="match status" value="1"/>
</dbReference>
<evidence type="ECO:0000256" key="1">
    <source>
        <dbReference type="SAM" id="MobiDB-lite"/>
    </source>
</evidence>